<feature type="domain" description="Solute-binding protein family 5" evidence="6">
    <location>
        <begin position="113"/>
        <end position="458"/>
    </location>
</feature>
<dbReference type="PIRSF" id="PIRSF002741">
    <property type="entry name" value="MppA"/>
    <property type="match status" value="1"/>
</dbReference>
<name>A0ABN1TVR3_9ACTN</name>
<dbReference type="CDD" id="cd00995">
    <property type="entry name" value="PBP2_NikA_DppA_OppA_like"/>
    <property type="match status" value="1"/>
</dbReference>
<dbReference type="Proteomes" id="UP001501581">
    <property type="component" value="Unassembled WGS sequence"/>
</dbReference>
<feature type="chain" id="PRO_5045554416" evidence="5">
    <location>
        <begin position="24"/>
        <end position="542"/>
    </location>
</feature>
<keyword evidence="4 5" id="KW-0732">Signal</keyword>
<dbReference type="PANTHER" id="PTHR30290">
    <property type="entry name" value="PERIPLASMIC BINDING COMPONENT OF ABC TRANSPORTER"/>
    <property type="match status" value="1"/>
</dbReference>
<dbReference type="Gene3D" id="3.10.105.10">
    <property type="entry name" value="Dipeptide-binding Protein, Domain 3"/>
    <property type="match status" value="1"/>
</dbReference>
<comment type="similarity">
    <text evidence="2">Belongs to the bacterial solute-binding protein 5 family.</text>
</comment>
<dbReference type="RefSeq" id="WP_343994836.1">
    <property type="nucleotide sequence ID" value="NZ_BAAALG010000010.1"/>
</dbReference>
<dbReference type="PROSITE" id="PS51257">
    <property type="entry name" value="PROKAR_LIPOPROTEIN"/>
    <property type="match status" value="1"/>
</dbReference>
<evidence type="ECO:0000259" key="6">
    <source>
        <dbReference type="Pfam" id="PF00496"/>
    </source>
</evidence>
<dbReference type="InterPro" id="IPR030678">
    <property type="entry name" value="Peptide/Ni-bd"/>
</dbReference>
<proteinExistence type="inferred from homology"/>
<evidence type="ECO:0000256" key="1">
    <source>
        <dbReference type="ARBA" id="ARBA00004193"/>
    </source>
</evidence>
<evidence type="ECO:0000256" key="3">
    <source>
        <dbReference type="ARBA" id="ARBA00022448"/>
    </source>
</evidence>
<comment type="subcellular location">
    <subcellularLocation>
        <location evidence="1">Cell membrane</location>
        <topology evidence="1">Lipid-anchor</topology>
    </subcellularLocation>
</comment>
<dbReference type="SUPFAM" id="SSF53850">
    <property type="entry name" value="Periplasmic binding protein-like II"/>
    <property type="match status" value="1"/>
</dbReference>
<dbReference type="Pfam" id="PF00496">
    <property type="entry name" value="SBP_bac_5"/>
    <property type="match status" value="1"/>
</dbReference>
<comment type="caution">
    <text evidence="7">The sequence shown here is derived from an EMBL/GenBank/DDBJ whole genome shotgun (WGS) entry which is preliminary data.</text>
</comment>
<feature type="signal peptide" evidence="5">
    <location>
        <begin position="1"/>
        <end position="23"/>
    </location>
</feature>
<dbReference type="InterPro" id="IPR039424">
    <property type="entry name" value="SBP_5"/>
</dbReference>
<evidence type="ECO:0000256" key="2">
    <source>
        <dbReference type="ARBA" id="ARBA00005695"/>
    </source>
</evidence>
<dbReference type="Gene3D" id="3.40.190.10">
    <property type="entry name" value="Periplasmic binding protein-like II"/>
    <property type="match status" value="1"/>
</dbReference>
<gene>
    <name evidence="7" type="ORF">GCM10009668_24750</name>
</gene>
<evidence type="ECO:0000313" key="8">
    <source>
        <dbReference type="Proteomes" id="UP001501581"/>
    </source>
</evidence>
<keyword evidence="3" id="KW-0813">Transport</keyword>
<keyword evidence="8" id="KW-1185">Reference proteome</keyword>
<evidence type="ECO:0000313" key="7">
    <source>
        <dbReference type="EMBL" id="GAA1104569.1"/>
    </source>
</evidence>
<dbReference type="InterPro" id="IPR000914">
    <property type="entry name" value="SBP_5_dom"/>
</dbReference>
<accession>A0ABN1TVR3</accession>
<dbReference type="InterPro" id="IPR023765">
    <property type="entry name" value="SBP_5_CS"/>
</dbReference>
<dbReference type="EMBL" id="BAAALG010000010">
    <property type="protein sequence ID" value="GAA1104569.1"/>
    <property type="molecule type" value="Genomic_DNA"/>
</dbReference>
<dbReference type="PANTHER" id="PTHR30290:SF9">
    <property type="entry name" value="OLIGOPEPTIDE-BINDING PROTEIN APPA"/>
    <property type="match status" value="1"/>
</dbReference>
<protein>
    <submittedName>
        <fullName evidence="7">ABC transporter substrate-binding protein</fullName>
    </submittedName>
</protein>
<reference evidence="7 8" key="1">
    <citation type="journal article" date="2019" name="Int. J. Syst. Evol. Microbiol.">
        <title>The Global Catalogue of Microorganisms (GCM) 10K type strain sequencing project: providing services to taxonomists for standard genome sequencing and annotation.</title>
        <authorList>
            <consortium name="The Broad Institute Genomics Platform"/>
            <consortium name="The Broad Institute Genome Sequencing Center for Infectious Disease"/>
            <person name="Wu L."/>
            <person name="Ma J."/>
        </authorList>
    </citation>
    <scope>NUCLEOTIDE SEQUENCE [LARGE SCALE GENOMIC DNA]</scope>
    <source>
        <strain evidence="7 8">JCM 13008</strain>
    </source>
</reference>
<evidence type="ECO:0000256" key="5">
    <source>
        <dbReference type="SAM" id="SignalP"/>
    </source>
</evidence>
<organism evidence="7 8">
    <name type="scientific">Nocardioides dubius</name>
    <dbReference type="NCBI Taxonomy" id="317019"/>
    <lineage>
        <taxon>Bacteria</taxon>
        <taxon>Bacillati</taxon>
        <taxon>Actinomycetota</taxon>
        <taxon>Actinomycetes</taxon>
        <taxon>Propionibacteriales</taxon>
        <taxon>Nocardioidaceae</taxon>
        <taxon>Nocardioides</taxon>
    </lineage>
</organism>
<sequence length="542" mass="58377">MRIRTTTLTRVGAALLASTLLVAGCADSGGDNDKDSNAGGSSGKLSLDEIYAEGIYGPEAPGDPKSGGQLTVGEYAEARSLDPTVTIPNGAVGASAMAAVYDVLMRWDSEKQEFVPQLAESLTSEDNKTWTLKLREGVKFTDGTPLNSAAVLGSIGYYMQNQGFNVLLLHTNIKAMTPVDETTVKFELNAPWATFPNMLATGPGMVVAPAAIKGGQKGFKPIGAGPFKFDSYKPAEELILKRNDDYFGDKAYLDSLRFVFPASDDARYDALKNGDYDQIAIRSNPVVETARQDGAAGALIPSGLGMMFWLNNREGHAGSDVRIRKAIAMTIDPEKYLARAQGGHGIPSRNIYSQSAPYFTEIDELQTDIEAAKKLVAEAKADGAKTSLTYIGQSDQASKTASVTVQAMLKEIGIDMKVELLNSVTDQTTRIYVTHDYDMATSSMSIPSEDPFARFSSQLVGASPANPSGYSNPEMDKLIFQLQGETGEEQKATLQQINEMWQEENPGIAISPGSFFFAWADNVHGIVPTSETLLLYGKAWKS</sequence>
<evidence type="ECO:0000256" key="4">
    <source>
        <dbReference type="ARBA" id="ARBA00022729"/>
    </source>
</evidence>
<dbReference type="PROSITE" id="PS01040">
    <property type="entry name" value="SBP_BACTERIAL_5"/>
    <property type="match status" value="1"/>
</dbReference>